<evidence type="ECO:0000256" key="1">
    <source>
        <dbReference type="ARBA" id="ARBA00004141"/>
    </source>
</evidence>
<evidence type="ECO:0000256" key="7">
    <source>
        <dbReference type="SAM" id="MobiDB-lite"/>
    </source>
</evidence>
<dbReference type="Pfam" id="PF01740">
    <property type="entry name" value="STAS"/>
    <property type="match status" value="1"/>
</dbReference>
<keyword evidence="4 8" id="KW-0812">Transmembrane</keyword>
<evidence type="ECO:0000256" key="4">
    <source>
        <dbReference type="ARBA" id="ARBA00022692"/>
    </source>
</evidence>
<dbReference type="Pfam" id="PF00916">
    <property type="entry name" value="Sulfate_transp"/>
    <property type="match status" value="2"/>
</dbReference>
<evidence type="ECO:0000256" key="6">
    <source>
        <dbReference type="ARBA" id="ARBA00023136"/>
    </source>
</evidence>
<evidence type="ECO:0000256" key="3">
    <source>
        <dbReference type="ARBA" id="ARBA00022448"/>
    </source>
</evidence>
<dbReference type="CDD" id="cd07042">
    <property type="entry name" value="STAS_SulP_like_sulfate_transporter"/>
    <property type="match status" value="1"/>
</dbReference>
<accession>A0A8X8CSY9</accession>
<dbReference type="GO" id="GO:0016020">
    <property type="term" value="C:membrane"/>
    <property type="evidence" value="ECO:0007669"/>
    <property type="project" value="UniProtKB-SubCell"/>
</dbReference>
<evidence type="ECO:0000256" key="8">
    <source>
        <dbReference type="SAM" id="Phobius"/>
    </source>
</evidence>
<keyword evidence="5 8" id="KW-1133">Transmembrane helix</keyword>
<organism evidence="10 11">
    <name type="scientific">Populus tomentosa</name>
    <name type="common">Chinese white poplar</name>
    <dbReference type="NCBI Taxonomy" id="118781"/>
    <lineage>
        <taxon>Eukaryota</taxon>
        <taxon>Viridiplantae</taxon>
        <taxon>Streptophyta</taxon>
        <taxon>Embryophyta</taxon>
        <taxon>Tracheophyta</taxon>
        <taxon>Spermatophyta</taxon>
        <taxon>Magnoliopsida</taxon>
        <taxon>eudicotyledons</taxon>
        <taxon>Gunneridae</taxon>
        <taxon>Pentapetalae</taxon>
        <taxon>rosids</taxon>
        <taxon>fabids</taxon>
        <taxon>Malpighiales</taxon>
        <taxon>Salicaceae</taxon>
        <taxon>Saliceae</taxon>
        <taxon>Populus</taxon>
    </lineage>
</organism>
<comment type="similarity">
    <text evidence="2">Belongs to the SLC26A/SulP transporter (TC 2.A.53) family.</text>
</comment>
<feature type="transmembrane region" description="Helical" evidence="8">
    <location>
        <begin position="194"/>
        <end position="214"/>
    </location>
</feature>
<feature type="transmembrane region" description="Helical" evidence="8">
    <location>
        <begin position="508"/>
        <end position="531"/>
    </location>
</feature>
<dbReference type="InterPro" id="IPR002645">
    <property type="entry name" value="STAS_dom"/>
</dbReference>
<feature type="compositionally biased region" description="Basic and acidic residues" evidence="7">
    <location>
        <begin position="729"/>
        <end position="740"/>
    </location>
</feature>
<protein>
    <recommendedName>
        <fullName evidence="9">STAS domain-containing protein</fullName>
    </recommendedName>
</protein>
<dbReference type="NCBIfam" id="TIGR00815">
    <property type="entry name" value="sulP"/>
    <property type="match status" value="1"/>
</dbReference>
<dbReference type="InterPro" id="IPR011547">
    <property type="entry name" value="SLC26A/SulP_dom"/>
</dbReference>
<dbReference type="OrthoDB" id="288203at2759"/>
<proteinExistence type="inferred from homology"/>
<feature type="transmembrane region" description="Helical" evidence="8">
    <location>
        <begin position="408"/>
        <end position="431"/>
    </location>
</feature>
<feature type="transmembrane region" description="Helical" evidence="8">
    <location>
        <begin position="328"/>
        <end position="346"/>
    </location>
</feature>
<dbReference type="AlphaFoldDB" id="A0A8X8CSY9"/>
<sequence>MERTFASSGSRDLPTISVSYSSSSSLGPSMPTRPVKIIPLQHPNTTTSSSLNPLPGALFSRWTAKVKRITLVQWIDTFLPCCRWIRTYKWREYFQPDLMAGLTVGVMLVPQCFALRKMTEKKKVDDSTAVFSFSKLSDLNSANFDFAFFSIQSVAEFKQCLMQNWQDCTQFMDYVDTGFIPIFVYAIFGSSRQLAIGPVALVSLLVSNVLGGIVNSSDELYTELAILLAFMVGILECIMALLRSPALKLFTISLAYSMMIVINACFPLCCRLGWLIRFISHSVISGFTSASAIVIALSQAKYFLGYDIVRSSKIVPLIKSIISGAHKFSWPPFVMGSCILAILLVMKHLGKSRKQFRFLRAAGPLTAVVLGTLFVKMFHPSSISLVGEIPQGLPSFSFPKKFEYAKSLIPTAMLITGVAILESVGIAKALAAKNGYELDSSQELFGLGLANIMGSLFSAYPSTGSFSRSAVNNESGAKTGLSGVVAGIIMCCSLLFLTPLFEYIPQCALAAIVISAVMGLVDYDEAIFLWHVDKKDFVLWIITSATTLFLGIEIGVLVGVGASLAFVIHESANPHIAVLGRLPGTTVYRNIEQYPEAYTYNGIVIVRIDAPIYFANISFIKDRLREYEVDADKSSRRGPEVEKIYFVILEMSPITYIDSSAVQALKDLHQEYKSRDIQICISNPNRDVLLTLTKAGIVELLGKERYFVRVHDAVQVCLQHVQSSTQSPKKPDPSAEEKPRIFKRLSKQREEDLSIAELESGDNKTSAPKHTKPHLEPLLSRRS</sequence>
<dbReference type="InterPro" id="IPR001902">
    <property type="entry name" value="SLC26A/SulP_fam"/>
</dbReference>
<feature type="transmembrane region" description="Helical" evidence="8">
    <location>
        <begin position="254"/>
        <end position="276"/>
    </location>
</feature>
<evidence type="ECO:0000313" key="11">
    <source>
        <dbReference type="Proteomes" id="UP000886885"/>
    </source>
</evidence>
<gene>
    <name evidence="10" type="ORF">POTOM_029335</name>
</gene>
<dbReference type="Proteomes" id="UP000886885">
    <property type="component" value="Chromosome 8A"/>
</dbReference>
<keyword evidence="11" id="KW-1185">Reference proteome</keyword>
<comment type="subcellular location">
    <subcellularLocation>
        <location evidence="1">Membrane</location>
        <topology evidence="1">Multi-pass membrane protein</topology>
    </subcellularLocation>
</comment>
<keyword evidence="3" id="KW-0813">Transport</keyword>
<dbReference type="GO" id="GO:0055085">
    <property type="term" value="P:transmembrane transport"/>
    <property type="evidence" value="ECO:0007669"/>
    <property type="project" value="InterPro"/>
</dbReference>
<evidence type="ECO:0000313" key="10">
    <source>
        <dbReference type="EMBL" id="KAG6765305.1"/>
    </source>
</evidence>
<feature type="transmembrane region" description="Helical" evidence="8">
    <location>
        <begin position="283"/>
        <end position="304"/>
    </location>
</feature>
<keyword evidence="6 8" id="KW-0472">Membrane</keyword>
<comment type="caution">
    <text evidence="10">The sequence shown here is derived from an EMBL/GenBank/DDBJ whole genome shotgun (WGS) entry which is preliminary data.</text>
</comment>
<feature type="domain" description="STAS" evidence="9">
    <location>
        <begin position="593"/>
        <end position="717"/>
    </location>
</feature>
<dbReference type="FunFam" id="3.30.750.24:FF:000002">
    <property type="entry name" value="Sulfate transporter 31"/>
    <property type="match status" value="1"/>
</dbReference>
<evidence type="ECO:0000259" key="9">
    <source>
        <dbReference type="PROSITE" id="PS50801"/>
    </source>
</evidence>
<dbReference type="PROSITE" id="PS50801">
    <property type="entry name" value="STAS"/>
    <property type="match status" value="1"/>
</dbReference>
<feature type="transmembrane region" description="Helical" evidence="8">
    <location>
        <begin position="480"/>
        <end position="501"/>
    </location>
</feature>
<name>A0A8X8CSY9_POPTO</name>
<feature type="region of interest" description="Disordered" evidence="7">
    <location>
        <begin position="722"/>
        <end position="783"/>
    </location>
</feature>
<dbReference type="EMBL" id="JAAWWB010000015">
    <property type="protein sequence ID" value="KAG6765305.1"/>
    <property type="molecule type" value="Genomic_DNA"/>
</dbReference>
<evidence type="ECO:0000256" key="2">
    <source>
        <dbReference type="ARBA" id="ARBA00008692"/>
    </source>
</evidence>
<feature type="transmembrane region" description="Helical" evidence="8">
    <location>
        <begin position="358"/>
        <end position="378"/>
    </location>
</feature>
<reference evidence="10" key="1">
    <citation type="journal article" date="2020" name="bioRxiv">
        <title>Hybrid origin of Populus tomentosa Carr. identified through genome sequencing and phylogenomic analysis.</title>
        <authorList>
            <person name="An X."/>
            <person name="Gao K."/>
            <person name="Chen Z."/>
            <person name="Li J."/>
            <person name="Yang X."/>
            <person name="Yang X."/>
            <person name="Zhou J."/>
            <person name="Guo T."/>
            <person name="Zhao T."/>
            <person name="Huang S."/>
            <person name="Miao D."/>
            <person name="Khan W.U."/>
            <person name="Rao P."/>
            <person name="Ye M."/>
            <person name="Lei B."/>
            <person name="Liao W."/>
            <person name="Wang J."/>
            <person name="Ji L."/>
            <person name="Li Y."/>
            <person name="Guo B."/>
            <person name="Mustafa N.S."/>
            <person name="Li S."/>
            <person name="Yun Q."/>
            <person name="Keller S.R."/>
            <person name="Mao J."/>
            <person name="Zhang R."/>
            <person name="Strauss S.H."/>
        </authorList>
    </citation>
    <scope>NUCLEOTIDE SEQUENCE</scope>
    <source>
        <strain evidence="10">GM15</strain>
        <tissue evidence="10">Leaf</tissue>
    </source>
</reference>
<evidence type="ECO:0000256" key="5">
    <source>
        <dbReference type="ARBA" id="ARBA00022989"/>
    </source>
</evidence>
<feature type="transmembrane region" description="Helical" evidence="8">
    <location>
        <begin position="443"/>
        <end position="460"/>
    </location>
</feature>
<feature type="transmembrane region" description="Helical" evidence="8">
    <location>
        <begin position="221"/>
        <end position="242"/>
    </location>
</feature>
<feature type="transmembrane region" description="Helical" evidence="8">
    <location>
        <begin position="537"/>
        <end position="568"/>
    </location>
</feature>
<dbReference type="PANTHER" id="PTHR11814">
    <property type="entry name" value="SULFATE TRANSPORTER"/>
    <property type="match status" value="1"/>
</dbReference>